<dbReference type="PANTHER" id="PTHR30055:SF146">
    <property type="entry name" value="HTH-TYPE TRANSCRIPTIONAL DUAL REGULATOR CECR"/>
    <property type="match status" value="1"/>
</dbReference>
<dbReference type="AlphaFoldDB" id="A0AAW9R6C6"/>
<dbReference type="FunFam" id="1.10.10.60:FF:000141">
    <property type="entry name" value="TetR family transcriptional regulator"/>
    <property type="match status" value="1"/>
</dbReference>
<dbReference type="Gene3D" id="1.10.10.60">
    <property type="entry name" value="Homeodomain-like"/>
    <property type="match status" value="1"/>
</dbReference>
<evidence type="ECO:0000256" key="1">
    <source>
        <dbReference type="ARBA" id="ARBA00023015"/>
    </source>
</evidence>
<dbReference type="PRINTS" id="PR00455">
    <property type="entry name" value="HTHTETR"/>
</dbReference>
<dbReference type="GO" id="GO:0003700">
    <property type="term" value="F:DNA-binding transcription factor activity"/>
    <property type="evidence" value="ECO:0007669"/>
    <property type="project" value="TreeGrafter"/>
</dbReference>
<dbReference type="InterPro" id="IPR039536">
    <property type="entry name" value="TetR_C_Proteobacteria"/>
</dbReference>
<dbReference type="Gene3D" id="1.10.357.10">
    <property type="entry name" value="Tetracycline Repressor, domain 2"/>
    <property type="match status" value="1"/>
</dbReference>
<evidence type="ECO:0000256" key="5">
    <source>
        <dbReference type="SAM" id="MobiDB-lite"/>
    </source>
</evidence>
<dbReference type="Pfam" id="PF00440">
    <property type="entry name" value="TetR_N"/>
    <property type="match status" value="1"/>
</dbReference>
<dbReference type="EMBL" id="JBBDHC010000009">
    <property type="protein sequence ID" value="MEJ1249588.1"/>
    <property type="molecule type" value="Genomic_DNA"/>
</dbReference>
<gene>
    <name evidence="7" type="ORF">WB794_07875</name>
</gene>
<evidence type="ECO:0000313" key="7">
    <source>
        <dbReference type="EMBL" id="MEJ1249588.1"/>
    </source>
</evidence>
<protein>
    <submittedName>
        <fullName evidence="7">TetR/AcrR family transcriptional regulator</fullName>
    </submittedName>
</protein>
<dbReference type="GO" id="GO:0000976">
    <property type="term" value="F:transcription cis-regulatory region binding"/>
    <property type="evidence" value="ECO:0007669"/>
    <property type="project" value="TreeGrafter"/>
</dbReference>
<feature type="region of interest" description="Disordered" evidence="5">
    <location>
        <begin position="1"/>
        <end position="21"/>
    </location>
</feature>
<dbReference type="SUPFAM" id="SSF46689">
    <property type="entry name" value="Homeodomain-like"/>
    <property type="match status" value="1"/>
</dbReference>
<evidence type="ECO:0000256" key="2">
    <source>
        <dbReference type="ARBA" id="ARBA00023125"/>
    </source>
</evidence>
<evidence type="ECO:0000313" key="8">
    <source>
        <dbReference type="Proteomes" id="UP001364472"/>
    </source>
</evidence>
<accession>A0AAW9R6C6</accession>
<dbReference type="RefSeq" id="WP_337335305.1">
    <property type="nucleotide sequence ID" value="NZ_JBBDHC010000009.1"/>
</dbReference>
<reference evidence="7 8" key="1">
    <citation type="journal article" date="2016" name="Antonie Van Leeuwenhoek">
        <title>Denitratimonas tolerans gen. nov., sp. nov., a denitrifying bacterium isolated from a bioreactor for tannery wastewater treatment.</title>
        <authorList>
            <person name="Han S.I."/>
            <person name="Kim J.O."/>
            <person name="Lee Y.R."/>
            <person name="Ekpeghere K.I."/>
            <person name="Koh S.C."/>
            <person name="Whang K.S."/>
        </authorList>
    </citation>
    <scope>NUCLEOTIDE SEQUENCE [LARGE SCALE GENOMIC DNA]</scope>
    <source>
        <strain evidence="7 8">KACC 17565</strain>
    </source>
</reference>
<dbReference type="InterPro" id="IPR009057">
    <property type="entry name" value="Homeodomain-like_sf"/>
</dbReference>
<feature type="DNA-binding region" description="H-T-H motif" evidence="4">
    <location>
        <begin position="42"/>
        <end position="61"/>
    </location>
</feature>
<feature type="domain" description="HTH tetR-type" evidence="6">
    <location>
        <begin position="19"/>
        <end position="79"/>
    </location>
</feature>
<organism evidence="7 8">
    <name type="scientific">Denitratimonas tolerans</name>
    <dbReference type="NCBI Taxonomy" id="1338420"/>
    <lineage>
        <taxon>Bacteria</taxon>
        <taxon>Pseudomonadati</taxon>
        <taxon>Pseudomonadota</taxon>
        <taxon>Gammaproteobacteria</taxon>
        <taxon>Lysobacterales</taxon>
        <taxon>Lysobacteraceae</taxon>
        <taxon>Denitratimonas</taxon>
    </lineage>
</organism>
<evidence type="ECO:0000256" key="4">
    <source>
        <dbReference type="PROSITE-ProRule" id="PRU00335"/>
    </source>
</evidence>
<evidence type="ECO:0000259" key="6">
    <source>
        <dbReference type="PROSITE" id="PS50977"/>
    </source>
</evidence>
<evidence type="ECO:0000256" key="3">
    <source>
        <dbReference type="ARBA" id="ARBA00023163"/>
    </source>
</evidence>
<proteinExistence type="predicted"/>
<name>A0AAW9R6C6_9GAMM</name>
<keyword evidence="1" id="KW-0805">Transcription regulation</keyword>
<keyword evidence="8" id="KW-1185">Reference proteome</keyword>
<dbReference type="Pfam" id="PF14246">
    <property type="entry name" value="TetR_C_7"/>
    <property type="match status" value="1"/>
</dbReference>
<keyword evidence="2 4" id="KW-0238">DNA-binding</keyword>
<dbReference type="InterPro" id="IPR050109">
    <property type="entry name" value="HTH-type_TetR-like_transc_reg"/>
</dbReference>
<dbReference type="InterPro" id="IPR001647">
    <property type="entry name" value="HTH_TetR"/>
</dbReference>
<dbReference type="PANTHER" id="PTHR30055">
    <property type="entry name" value="HTH-TYPE TRANSCRIPTIONAL REGULATOR RUTR"/>
    <property type="match status" value="1"/>
</dbReference>
<keyword evidence="3" id="KW-0804">Transcription</keyword>
<sequence>MPSAPSPRRQAGPGRPKSAQKRRAILQAAQRLFLANGFEGTSVDQIAAEAGVSKLTVYSHFTGKEALFFAAVEERCREQLPDALFATALAGPIRDRLLDIGLRFHTLLASEDAVALHRMLMRDPRTVERLGELLWNAGPAVILASLEAVLATAVARRELEIERVGEAARQFLWLLKGDINLRMLCGPAGGGHGDDDGEAHVASVVTMFLRAYGPR</sequence>
<dbReference type="PROSITE" id="PS50977">
    <property type="entry name" value="HTH_TETR_2"/>
    <property type="match status" value="1"/>
</dbReference>
<dbReference type="Proteomes" id="UP001364472">
    <property type="component" value="Unassembled WGS sequence"/>
</dbReference>
<comment type="caution">
    <text evidence="7">The sequence shown here is derived from an EMBL/GenBank/DDBJ whole genome shotgun (WGS) entry which is preliminary data.</text>
</comment>